<dbReference type="EMBL" id="CCBN010000003">
    <property type="protein sequence ID" value="CDO52645.1"/>
    <property type="molecule type" value="Genomic_DNA"/>
</dbReference>
<keyword evidence="12" id="KW-0961">Cell wall biogenesis/degradation</keyword>
<dbReference type="SUPFAM" id="SSF49899">
    <property type="entry name" value="Concanavalin A-like lectins/glucanases"/>
    <property type="match status" value="1"/>
</dbReference>
<evidence type="ECO:0000256" key="6">
    <source>
        <dbReference type="ARBA" id="ARBA00022729"/>
    </source>
</evidence>
<dbReference type="EC" id="3.2.-.-" evidence="14"/>
<comment type="subcellular location">
    <subcellularLocation>
        <location evidence="2">Membrane</location>
        <topology evidence="2">Lipid-anchor</topology>
        <topology evidence="2">GPI-anchor</topology>
    </subcellularLocation>
</comment>
<comment type="caution">
    <text evidence="19">The sequence shown here is derived from an EMBL/GenBank/DDBJ whole genome shotgun (WGS) entry which is preliminary data.</text>
</comment>
<dbReference type="Pfam" id="PF00722">
    <property type="entry name" value="Glyco_hydro_16"/>
    <property type="match status" value="1"/>
</dbReference>
<evidence type="ECO:0000256" key="10">
    <source>
        <dbReference type="ARBA" id="ARBA00023288"/>
    </source>
</evidence>
<dbReference type="GO" id="GO:0031505">
    <property type="term" value="P:fungal-type cell wall organization"/>
    <property type="evidence" value="ECO:0007669"/>
    <property type="project" value="UniProtKB-ARBA"/>
</dbReference>
<evidence type="ECO:0000256" key="4">
    <source>
        <dbReference type="ARBA" id="ARBA00022676"/>
    </source>
</evidence>
<feature type="region of interest" description="Disordered" evidence="16">
    <location>
        <begin position="343"/>
        <end position="373"/>
    </location>
</feature>
<dbReference type="PANTHER" id="PTHR10963:SF22">
    <property type="entry name" value="GLYCOSIDASE CRH2-RELATED"/>
    <property type="match status" value="1"/>
</dbReference>
<keyword evidence="11" id="KW-0326">Glycosidase</keyword>
<dbReference type="Proteomes" id="UP000242525">
    <property type="component" value="Unassembled WGS sequence"/>
</dbReference>
<evidence type="ECO:0000313" key="20">
    <source>
        <dbReference type="Proteomes" id="UP000242525"/>
    </source>
</evidence>
<dbReference type="InterPro" id="IPR000757">
    <property type="entry name" value="Beta-glucanase-like"/>
</dbReference>
<evidence type="ECO:0000256" key="5">
    <source>
        <dbReference type="ARBA" id="ARBA00022679"/>
    </source>
</evidence>
<name>A0A0J9X7A3_GEOCN</name>
<keyword evidence="8 14" id="KW-0472">Membrane</keyword>
<evidence type="ECO:0000256" key="15">
    <source>
        <dbReference type="PIRSR" id="PIRSR037299-1"/>
    </source>
</evidence>
<dbReference type="PANTHER" id="PTHR10963">
    <property type="entry name" value="GLYCOSYL HYDROLASE-RELATED"/>
    <property type="match status" value="1"/>
</dbReference>
<dbReference type="GO" id="GO:0098552">
    <property type="term" value="C:side of membrane"/>
    <property type="evidence" value="ECO:0007669"/>
    <property type="project" value="UniProtKB-KW"/>
</dbReference>
<dbReference type="GO" id="GO:0016757">
    <property type="term" value="F:glycosyltransferase activity"/>
    <property type="evidence" value="ECO:0007669"/>
    <property type="project" value="UniProtKB-KW"/>
</dbReference>
<evidence type="ECO:0000259" key="18">
    <source>
        <dbReference type="PROSITE" id="PS51762"/>
    </source>
</evidence>
<evidence type="ECO:0000256" key="3">
    <source>
        <dbReference type="ARBA" id="ARBA00022622"/>
    </source>
</evidence>
<dbReference type="GO" id="GO:0009277">
    <property type="term" value="C:fungal-type cell wall"/>
    <property type="evidence" value="ECO:0007669"/>
    <property type="project" value="UniProtKB-ARBA"/>
</dbReference>
<keyword evidence="5" id="KW-0808">Transferase</keyword>
<reference evidence="19" key="1">
    <citation type="submission" date="2014-03" db="EMBL/GenBank/DDBJ databases">
        <authorList>
            <person name="Casaregola S."/>
        </authorList>
    </citation>
    <scope>NUCLEOTIDE SEQUENCE [LARGE SCALE GENOMIC DNA]</scope>
    <source>
        <strain evidence="19">CLIB 918</strain>
    </source>
</reference>
<evidence type="ECO:0000256" key="9">
    <source>
        <dbReference type="ARBA" id="ARBA00023180"/>
    </source>
</evidence>
<dbReference type="CDD" id="cd02183">
    <property type="entry name" value="GH16_fungal_CRH1_transglycosylase"/>
    <property type="match status" value="1"/>
</dbReference>
<evidence type="ECO:0000256" key="11">
    <source>
        <dbReference type="ARBA" id="ARBA00023295"/>
    </source>
</evidence>
<dbReference type="OrthoDB" id="4781at2759"/>
<dbReference type="STRING" id="1173061.A0A0J9X7A3"/>
<dbReference type="InterPro" id="IPR017168">
    <property type="entry name" value="CHR-like"/>
</dbReference>
<feature type="signal peptide" evidence="17">
    <location>
        <begin position="1"/>
        <end position="17"/>
    </location>
</feature>
<dbReference type="GO" id="GO:0008843">
    <property type="term" value="F:endochitinase activity"/>
    <property type="evidence" value="ECO:0007669"/>
    <property type="project" value="UniProtKB-EC"/>
</dbReference>
<dbReference type="PROSITE" id="PS51762">
    <property type="entry name" value="GH16_2"/>
    <property type="match status" value="1"/>
</dbReference>
<dbReference type="AlphaFoldDB" id="A0A0J9X7A3"/>
<evidence type="ECO:0000256" key="14">
    <source>
        <dbReference type="PIRNR" id="PIRNR037299"/>
    </source>
</evidence>
<proteinExistence type="inferred from homology"/>
<feature type="compositionally biased region" description="Low complexity" evidence="16">
    <location>
        <begin position="421"/>
        <end position="449"/>
    </location>
</feature>
<comment type="similarity">
    <text evidence="13">Belongs to the glycosyl hydrolase 16 family. CRH1 subfamily.</text>
</comment>
<dbReference type="Gene3D" id="2.60.120.200">
    <property type="match status" value="1"/>
</dbReference>
<gene>
    <name evidence="19" type="ORF">BN980_GECA03s05290g</name>
</gene>
<feature type="active site" description="Nucleophile" evidence="15">
    <location>
        <position position="158"/>
    </location>
</feature>
<dbReference type="FunFam" id="2.60.120.200:FF:000159">
    <property type="entry name" value="Glycosidase"/>
    <property type="match status" value="1"/>
</dbReference>
<dbReference type="PIRSF" id="PIRSF037299">
    <property type="entry name" value="Glycosidase_CRH1_prd"/>
    <property type="match status" value="1"/>
</dbReference>
<evidence type="ECO:0000256" key="16">
    <source>
        <dbReference type="SAM" id="MobiDB-lite"/>
    </source>
</evidence>
<evidence type="ECO:0000256" key="12">
    <source>
        <dbReference type="ARBA" id="ARBA00023316"/>
    </source>
</evidence>
<comment type="catalytic activity">
    <reaction evidence="1">
        <text>Random endo-hydrolysis of N-acetyl-beta-D-glucosaminide (1-&gt;4)-beta-linkages in chitin and chitodextrins.</text>
        <dbReference type="EC" id="3.2.1.14"/>
    </reaction>
</comment>
<keyword evidence="9" id="KW-0325">Glycoprotein</keyword>
<dbReference type="InterPro" id="IPR013320">
    <property type="entry name" value="ConA-like_dom_sf"/>
</dbReference>
<feature type="domain" description="GH16" evidence="18">
    <location>
        <begin position="21"/>
        <end position="279"/>
    </location>
</feature>
<dbReference type="GO" id="GO:0005975">
    <property type="term" value="P:carbohydrate metabolic process"/>
    <property type="evidence" value="ECO:0007669"/>
    <property type="project" value="InterPro"/>
</dbReference>
<sequence>MKFSSTVLLALASYAVADTVTCSSGQQCPEDKPCCSLYGECGTGSYCVGPCNPKFSYNLTSCAPAPICKSGSHQFTTTDSIISNTKYLGDADSHDFVVNNDIVSYDDSVLLTMANGSTGTVLTSTRAVWYGKVSTTLKTSRTQGVVSSFILMSGVRDEIDYEFIGSFLETAQTNYYWQENLVYTNSRNISLSDTFENFHTYEIDWTEESITWSVDGQVGRVLNRADTWNETSNRYDYPQTPSFLQVSLWPGGLASNAEGTRNWAGGEIDWNAADIQDPGYFYVTLKDITVNCYDAPANTPSDGSNSYVYTDIAGLSGNVKLSGDGTVLGSFEAVGFDMDKGSDSDLTDVSGSVPTGIGSGNNHSADDSSDIPTASAVSISSTKKTSSSVSLADVTGTVSTTTKHTSSTKSVSIEDAKETSSTKAAETSDASESSESSESSAAETTAAATTSAIGGFEQSSDSTTSAAGSNGAVKVFASVFAIGASALAAVLVI</sequence>
<protein>
    <recommendedName>
        <fullName evidence="14">Crh-like protein</fullName>
        <ecNumber evidence="14">3.2.-.-</ecNumber>
    </recommendedName>
</protein>
<accession>A0A0J9X7A3</accession>
<evidence type="ECO:0000256" key="8">
    <source>
        <dbReference type="ARBA" id="ARBA00023136"/>
    </source>
</evidence>
<feature type="active site" description="Proton donor" evidence="15">
    <location>
        <position position="162"/>
    </location>
</feature>
<keyword evidence="10" id="KW-0449">Lipoprotein</keyword>
<keyword evidence="7 14" id="KW-0378">Hydrolase</keyword>
<feature type="chain" id="PRO_5005325760" description="Crh-like protein" evidence="17">
    <location>
        <begin position="18"/>
        <end position="493"/>
    </location>
</feature>
<evidence type="ECO:0000256" key="2">
    <source>
        <dbReference type="ARBA" id="ARBA00004589"/>
    </source>
</evidence>
<organism evidence="19 20">
    <name type="scientific">Geotrichum candidum</name>
    <name type="common">Oospora lactis</name>
    <name type="synonym">Dipodascus geotrichum</name>
    <dbReference type="NCBI Taxonomy" id="1173061"/>
    <lineage>
        <taxon>Eukaryota</taxon>
        <taxon>Fungi</taxon>
        <taxon>Dikarya</taxon>
        <taxon>Ascomycota</taxon>
        <taxon>Saccharomycotina</taxon>
        <taxon>Dipodascomycetes</taxon>
        <taxon>Dipodascales</taxon>
        <taxon>Dipodascaceae</taxon>
        <taxon>Geotrichum</taxon>
    </lineage>
</organism>
<keyword evidence="4" id="KW-0328">Glycosyltransferase</keyword>
<evidence type="ECO:0000256" key="13">
    <source>
        <dbReference type="ARBA" id="ARBA00038074"/>
    </source>
</evidence>
<keyword evidence="3" id="KW-0336">GPI-anchor</keyword>
<feature type="region of interest" description="Disordered" evidence="16">
    <location>
        <begin position="390"/>
        <end position="449"/>
    </location>
</feature>
<evidence type="ECO:0000313" key="19">
    <source>
        <dbReference type="EMBL" id="CDO52645.1"/>
    </source>
</evidence>
<keyword evidence="20" id="KW-1185">Reference proteome</keyword>
<feature type="compositionally biased region" description="Low complexity" evidence="16">
    <location>
        <begin position="390"/>
        <end position="411"/>
    </location>
</feature>
<evidence type="ECO:0000256" key="1">
    <source>
        <dbReference type="ARBA" id="ARBA00000822"/>
    </source>
</evidence>
<evidence type="ECO:0000256" key="7">
    <source>
        <dbReference type="ARBA" id="ARBA00022801"/>
    </source>
</evidence>
<evidence type="ECO:0000256" key="17">
    <source>
        <dbReference type="SAM" id="SignalP"/>
    </source>
</evidence>
<dbReference type="InterPro" id="IPR050546">
    <property type="entry name" value="Glycosyl_Hydrlase_16"/>
</dbReference>
<keyword evidence="6 17" id="KW-0732">Signal</keyword>